<reference evidence="4" key="1">
    <citation type="submission" date="2023-06" db="EMBL/GenBank/DDBJ databases">
        <title>SYSU T00b26.</title>
        <authorList>
            <person name="Gao L."/>
            <person name="Fang B.-Z."/>
            <person name="Li W.-J."/>
        </authorList>
    </citation>
    <scope>NUCLEOTIDE SEQUENCE</scope>
    <source>
        <strain evidence="4">SYSU T00b26</strain>
    </source>
</reference>
<evidence type="ECO:0000256" key="1">
    <source>
        <dbReference type="ARBA" id="ARBA00006432"/>
    </source>
</evidence>
<dbReference type="EMBL" id="JAUHPV010000001">
    <property type="protein sequence ID" value="MDN4471395.1"/>
    <property type="molecule type" value="Genomic_DNA"/>
</dbReference>
<evidence type="ECO:0000259" key="3">
    <source>
        <dbReference type="Pfam" id="PF13193"/>
    </source>
</evidence>
<dbReference type="Gene3D" id="3.40.50.12780">
    <property type="entry name" value="N-terminal domain of ligase-like"/>
    <property type="match status" value="1"/>
</dbReference>
<dbReference type="PANTHER" id="PTHR43201:SF8">
    <property type="entry name" value="ACYL-COA SYNTHETASE FAMILY MEMBER 3"/>
    <property type="match status" value="1"/>
</dbReference>
<evidence type="ECO:0000313" key="4">
    <source>
        <dbReference type="EMBL" id="MDN4471395.1"/>
    </source>
</evidence>
<dbReference type="InterPro" id="IPR025110">
    <property type="entry name" value="AMP-bd_C"/>
</dbReference>
<sequence>MNYAPLAAGPARAVAAALDGSAAGISAPTSGSTGAPRQVLVSGDAMRAGAEATDRRLGGPGSWLLAMPTDRIAGAMVLARATLAGGHVQPLAPGSFTPELFARGVDDLVASDGGAPRRYVSLVPTQVGRLLDSPVGRDALAAFDAVLVGGAALQRDDVPPSVVTTYGMTETAGGCVYDGVPLDIARVALDEEGRVLLTGPMLADGYADGEGRPARNPEEWPTRDGETWLRTRDLGELTDGRLRVLGRADDVLISGGVNVHPLRVERALVALPQIDDAVVVGLPDVEWGERIAALVTLADGASAPALAELQEALAHSAAQGSGGLSRAELPRRILTVAHLPRLDSGKIDRQQARRLLQAPNGDA</sequence>
<feature type="domain" description="AMP-dependent synthetase/ligase" evidence="2">
    <location>
        <begin position="29"/>
        <end position="181"/>
    </location>
</feature>
<dbReference type="PANTHER" id="PTHR43201">
    <property type="entry name" value="ACYL-COA SYNTHETASE"/>
    <property type="match status" value="1"/>
</dbReference>
<feature type="domain" description="AMP-binding enzyme C-terminal" evidence="3">
    <location>
        <begin position="264"/>
        <end position="346"/>
    </location>
</feature>
<evidence type="ECO:0000259" key="2">
    <source>
        <dbReference type="Pfam" id="PF00501"/>
    </source>
</evidence>
<dbReference type="Gene3D" id="3.30.300.30">
    <property type="match status" value="1"/>
</dbReference>
<dbReference type="InterPro" id="IPR000873">
    <property type="entry name" value="AMP-dep_synth/lig_dom"/>
</dbReference>
<dbReference type="SUPFAM" id="SSF56801">
    <property type="entry name" value="Acetyl-CoA synthetase-like"/>
    <property type="match status" value="1"/>
</dbReference>
<dbReference type="Pfam" id="PF13193">
    <property type="entry name" value="AMP-binding_C"/>
    <property type="match status" value="1"/>
</dbReference>
<dbReference type="Proteomes" id="UP001172738">
    <property type="component" value="Unassembled WGS sequence"/>
</dbReference>
<comment type="similarity">
    <text evidence="1">Belongs to the ATP-dependent AMP-binding enzyme family.</text>
</comment>
<proteinExistence type="inferred from homology"/>
<protein>
    <submittedName>
        <fullName evidence="4">AMP-binding protein</fullName>
    </submittedName>
</protein>
<comment type="caution">
    <text evidence="4">The sequence shown here is derived from an EMBL/GenBank/DDBJ whole genome shotgun (WGS) entry which is preliminary data.</text>
</comment>
<dbReference type="Pfam" id="PF00501">
    <property type="entry name" value="AMP-binding"/>
    <property type="match status" value="1"/>
</dbReference>
<gene>
    <name evidence="4" type="ORF">QQX04_00125</name>
</gene>
<evidence type="ECO:0000313" key="5">
    <source>
        <dbReference type="Proteomes" id="UP001172738"/>
    </source>
</evidence>
<accession>A0ABT8FWX8</accession>
<organism evidence="4 5">
    <name type="scientific">Demequina zhanjiangensis</name>
    <dbReference type="NCBI Taxonomy" id="3051659"/>
    <lineage>
        <taxon>Bacteria</taxon>
        <taxon>Bacillati</taxon>
        <taxon>Actinomycetota</taxon>
        <taxon>Actinomycetes</taxon>
        <taxon>Micrococcales</taxon>
        <taxon>Demequinaceae</taxon>
        <taxon>Demequina</taxon>
    </lineage>
</organism>
<dbReference type="InterPro" id="IPR042099">
    <property type="entry name" value="ANL_N_sf"/>
</dbReference>
<name>A0ABT8FWX8_9MICO</name>
<keyword evidence="5" id="KW-1185">Reference proteome</keyword>
<dbReference type="RefSeq" id="WP_301124982.1">
    <property type="nucleotide sequence ID" value="NZ_JAUHPV010000001.1"/>
</dbReference>
<dbReference type="InterPro" id="IPR045851">
    <property type="entry name" value="AMP-bd_C_sf"/>
</dbReference>